<keyword evidence="6" id="KW-0963">Cytoplasm</keyword>
<evidence type="ECO:0000256" key="15">
    <source>
        <dbReference type="PIRSR" id="PIRSR006337-1"/>
    </source>
</evidence>
<evidence type="ECO:0000313" key="20">
    <source>
        <dbReference type="EMBL" id="SDC19027.1"/>
    </source>
</evidence>
<name>A0A1G6JK25_9BURK</name>
<feature type="region of interest" description="Disordered" evidence="18">
    <location>
        <begin position="72"/>
        <end position="98"/>
    </location>
</feature>
<comment type="pathway">
    <text evidence="2 14">Glycan biosynthesis; trehalose biosynthesis.</text>
</comment>
<evidence type="ECO:0000256" key="12">
    <source>
        <dbReference type="ARBA" id="ARBA00034013"/>
    </source>
</evidence>
<evidence type="ECO:0000256" key="6">
    <source>
        <dbReference type="ARBA" id="ARBA00022490"/>
    </source>
</evidence>
<feature type="domain" description="Glycosyl hydrolase family 13 catalytic" evidence="19">
    <location>
        <begin position="121"/>
        <end position="467"/>
    </location>
</feature>
<dbReference type="Pfam" id="PF11941">
    <property type="entry name" value="DUF3459"/>
    <property type="match status" value="1"/>
</dbReference>
<evidence type="ECO:0000256" key="3">
    <source>
        <dbReference type="ARBA" id="ARBA00008061"/>
    </source>
</evidence>
<comment type="catalytic activity">
    <reaction evidence="12 14">
        <text>hydrolysis of (1-&gt;4)-alpha-D-glucosidic linkage in 4-alpha-D-[(1-&gt;4)-alpha-D-glucanosyl]n trehalose to yield trehalose and (1-&gt;4)-alpha-D-glucan.</text>
        <dbReference type="EC" id="3.2.1.141"/>
    </reaction>
</comment>
<dbReference type="NCBIfam" id="TIGR02402">
    <property type="entry name" value="trehalose_TreZ"/>
    <property type="match status" value="1"/>
</dbReference>
<dbReference type="EMBL" id="FMZC01000001">
    <property type="protein sequence ID" value="SDC19027.1"/>
    <property type="molecule type" value="Genomic_DNA"/>
</dbReference>
<dbReference type="AlphaFoldDB" id="A0A1G6JK25"/>
<dbReference type="SUPFAM" id="SSF81296">
    <property type="entry name" value="E set domains"/>
    <property type="match status" value="1"/>
</dbReference>
<reference evidence="20 21" key="1">
    <citation type="submission" date="2016-10" db="EMBL/GenBank/DDBJ databases">
        <authorList>
            <person name="de Groot N.N."/>
        </authorList>
    </citation>
    <scope>NUCLEOTIDE SEQUENCE [LARGE SCALE GENOMIC DNA]</scope>
    <source>
        <strain evidence="20 21">DSM 16619</strain>
    </source>
</reference>
<dbReference type="InterPro" id="IPR044901">
    <property type="entry name" value="Trehalose_TreZ_E-set_sf"/>
</dbReference>
<dbReference type="InterPro" id="IPR006047">
    <property type="entry name" value="GH13_cat_dom"/>
</dbReference>
<evidence type="ECO:0000256" key="16">
    <source>
        <dbReference type="PIRSR" id="PIRSR006337-2"/>
    </source>
</evidence>
<dbReference type="STRING" id="187868.SAMN05192589_101421"/>
<feature type="active site" description="Nucleophile" evidence="15">
    <location>
        <position position="268"/>
    </location>
</feature>
<keyword evidence="9 14" id="KW-0326">Glycosidase</keyword>
<dbReference type="GO" id="GO:0005737">
    <property type="term" value="C:cytoplasm"/>
    <property type="evidence" value="ECO:0007669"/>
    <property type="project" value="UniProtKB-SubCell"/>
</dbReference>
<evidence type="ECO:0000256" key="10">
    <source>
        <dbReference type="ARBA" id="ARBA00032057"/>
    </source>
</evidence>
<dbReference type="Proteomes" id="UP000198781">
    <property type="component" value="Unassembled WGS sequence"/>
</dbReference>
<dbReference type="InterPro" id="IPR017853">
    <property type="entry name" value="GH"/>
</dbReference>
<proteinExistence type="inferred from homology"/>
<dbReference type="UniPathway" id="UPA00299"/>
<evidence type="ECO:0000256" key="9">
    <source>
        <dbReference type="ARBA" id="ARBA00023295"/>
    </source>
</evidence>
<feature type="binding site" evidence="16">
    <location>
        <begin position="266"/>
        <end position="271"/>
    </location>
    <ligand>
        <name>substrate</name>
    </ligand>
</feature>
<evidence type="ECO:0000256" key="11">
    <source>
        <dbReference type="ARBA" id="ARBA00033284"/>
    </source>
</evidence>
<dbReference type="GO" id="GO:0033942">
    <property type="term" value="F:4-alpha-D-(1-&gt;4)-alpha-D-glucanotrehalose trehalohydrolase activity"/>
    <property type="evidence" value="ECO:0007669"/>
    <property type="project" value="UniProtKB-EC"/>
</dbReference>
<comment type="similarity">
    <text evidence="3 14">Belongs to the glycosyl hydrolase 13 family.</text>
</comment>
<evidence type="ECO:0000256" key="8">
    <source>
        <dbReference type="ARBA" id="ARBA00023277"/>
    </source>
</evidence>
<organism evidence="20 21">
    <name type="scientific">Paracidovorax valerianellae</name>
    <dbReference type="NCBI Taxonomy" id="187868"/>
    <lineage>
        <taxon>Bacteria</taxon>
        <taxon>Pseudomonadati</taxon>
        <taxon>Pseudomonadota</taxon>
        <taxon>Betaproteobacteria</taxon>
        <taxon>Burkholderiales</taxon>
        <taxon>Comamonadaceae</taxon>
        <taxon>Paracidovorax</taxon>
    </lineage>
</organism>
<dbReference type="Pfam" id="PF00128">
    <property type="entry name" value="Alpha-amylase"/>
    <property type="match status" value="1"/>
</dbReference>
<protein>
    <recommendedName>
        <fullName evidence="5 13">Malto-oligosyltrehalose trehalohydrolase</fullName>
        <shortName evidence="14">MTHase</shortName>
        <ecNumber evidence="4 13">3.2.1.141</ecNumber>
    </recommendedName>
    <alternativeName>
        <fullName evidence="11 14">4-alpha-D-((1-&gt;4)-alpha-D-glucano)trehalose trehalohydrolase</fullName>
    </alternativeName>
    <alternativeName>
        <fullName evidence="10 14">Maltooligosyl trehalose trehalohydrolase</fullName>
    </alternativeName>
</protein>
<sequence>MKYRHDMPFGARLNSRGGAEFTLWAPAARQVVLHHGASAGGPMAATPAQSRPDGWWHAEIPQATGATRYQWQVNDGPRVPDPASRSNPGGPHEASEVTDPHHFDWQVPWQGLPWSDVVLYELHVGTFTPQGTLAAALQQLPRLRDLGITAVELMPLACFGGRHGWGYDGVLPFAPHPDYGTPDDLKRFIDGAHALGLMVFLDVVYNHFGPDGNYLGLYAPQFFSEKHTSPWGAAINFDGDQSEAVREFFIHNAMYWIGEFRFDGLRFDAVHAIVDDSHPGFLAELSQRVRTAFAGRHVHLVLENEKNQSEHLAPGAKPSRYDSQWNDDFHHALHVLLTGETKGYYADYGTEPLALIARSLTNGYIFAHSERDEHARRRQVVAAGPEPLSTMVQFFGNHDQVGNRAFGERLAQLVPAPAVELALLMTLLGPATPLIFMGDEFGATTPFLYFADWQGELRDAVRKGRLREFGHEVPPGGTLPDPCDQDTFARSRLDWQEAESPEGQARQALLREALAVRRQWLNPRLNRLAPRGHSAQRVGSRGLRVQWQYEDGAQWRMDINLGDDPIPAPAPDDSHGTLRFSHRWNSDDTTWAPWSARWCFLEPNA</sequence>
<dbReference type="InterPro" id="IPR012768">
    <property type="entry name" value="Trehalose_TreZ"/>
</dbReference>
<keyword evidence="7 14" id="KW-0378">Hydrolase</keyword>
<evidence type="ECO:0000256" key="5">
    <source>
        <dbReference type="ARBA" id="ARBA00015938"/>
    </source>
</evidence>
<dbReference type="Gene3D" id="1.10.10.760">
    <property type="entry name" value="E-set domains of sugar-utilizing enzymes"/>
    <property type="match status" value="1"/>
</dbReference>
<evidence type="ECO:0000256" key="17">
    <source>
        <dbReference type="PIRSR" id="PIRSR006337-3"/>
    </source>
</evidence>
<evidence type="ECO:0000313" key="21">
    <source>
        <dbReference type="Proteomes" id="UP000198781"/>
    </source>
</evidence>
<feature type="active site" description="Proton donor" evidence="15">
    <location>
        <position position="303"/>
    </location>
</feature>
<dbReference type="Gene3D" id="3.20.20.80">
    <property type="entry name" value="Glycosidases"/>
    <property type="match status" value="1"/>
</dbReference>
<feature type="site" description="Transition state stabilizer" evidence="17">
    <location>
        <position position="399"/>
    </location>
</feature>
<dbReference type="EC" id="3.2.1.141" evidence="4 13"/>
<dbReference type="CDD" id="cd11325">
    <property type="entry name" value="AmyAc_GTHase"/>
    <property type="match status" value="1"/>
</dbReference>
<dbReference type="Gene3D" id="2.60.40.10">
    <property type="entry name" value="Immunoglobulins"/>
    <property type="match status" value="1"/>
</dbReference>
<accession>A0A1G6JK25</accession>
<dbReference type="InterPro" id="IPR013783">
    <property type="entry name" value="Ig-like_fold"/>
</dbReference>
<evidence type="ECO:0000256" key="13">
    <source>
        <dbReference type="NCBIfam" id="TIGR02402"/>
    </source>
</evidence>
<dbReference type="OrthoDB" id="9800174at2"/>
<evidence type="ECO:0000259" key="19">
    <source>
        <dbReference type="SMART" id="SM00642"/>
    </source>
</evidence>
<feature type="binding site" evidence="16">
    <location>
        <begin position="398"/>
        <end position="403"/>
    </location>
    <ligand>
        <name>substrate</name>
    </ligand>
</feature>
<gene>
    <name evidence="20" type="ORF">SAMN05192589_101421</name>
</gene>
<evidence type="ECO:0000256" key="1">
    <source>
        <dbReference type="ARBA" id="ARBA00004496"/>
    </source>
</evidence>
<keyword evidence="21" id="KW-1185">Reference proteome</keyword>
<feature type="binding site" evidence="16">
    <location>
        <begin position="327"/>
        <end position="331"/>
    </location>
    <ligand>
        <name>substrate</name>
    </ligand>
</feature>
<dbReference type="GO" id="GO:0005992">
    <property type="term" value="P:trehalose biosynthetic process"/>
    <property type="evidence" value="ECO:0007669"/>
    <property type="project" value="UniProtKB-UniRule"/>
</dbReference>
<dbReference type="InterPro" id="IPR014756">
    <property type="entry name" value="Ig_E-set"/>
</dbReference>
<dbReference type="SMART" id="SM00642">
    <property type="entry name" value="Aamy"/>
    <property type="match status" value="1"/>
</dbReference>
<dbReference type="PIRSF" id="PIRSF006337">
    <property type="entry name" value="Trehalose_TreZ"/>
    <property type="match status" value="1"/>
</dbReference>
<evidence type="ECO:0000256" key="4">
    <source>
        <dbReference type="ARBA" id="ARBA00012268"/>
    </source>
</evidence>
<dbReference type="PANTHER" id="PTHR43651:SF11">
    <property type="entry name" value="MALTO-OLIGOSYLTREHALOSE TREHALOHYDROLASE"/>
    <property type="match status" value="1"/>
</dbReference>
<comment type="subcellular location">
    <subcellularLocation>
        <location evidence="1 15">Cytoplasm</location>
    </subcellularLocation>
</comment>
<evidence type="ECO:0000256" key="2">
    <source>
        <dbReference type="ARBA" id="ARBA00005199"/>
    </source>
</evidence>
<dbReference type="Pfam" id="PF02922">
    <property type="entry name" value="CBM_48"/>
    <property type="match status" value="1"/>
</dbReference>
<evidence type="ECO:0000256" key="7">
    <source>
        <dbReference type="ARBA" id="ARBA00022801"/>
    </source>
</evidence>
<dbReference type="CDD" id="cd02853">
    <property type="entry name" value="E_set_MTHase_like_N"/>
    <property type="match status" value="1"/>
</dbReference>
<keyword evidence="8" id="KW-0119">Carbohydrate metabolism</keyword>
<dbReference type="SUPFAM" id="SSF51445">
    <property type="entry name" value="(Trans)glycosidases"/>
    <property type="match status" value="1"/>
</dbReference>
<dbReference type="InterPro" id="IPR004193">
    <property type="entry name" value="Glyco_hydro_13_N"/>
</dbReference>
<dbReference type="InterPro" id="IPR022567">
    <property type="entry name" value="DUF3459"/>
</dbReference>
<dbReference type="RefSeq" id="WP_092739784.1">
    <property type="nucleotide sequence ID" value="NZ_FMZC01000001.1"/>
</dbReference>
<evidence type="ECO:0000256" key="14">
    <source>
        <dbReference type="PIRNR" id="PIRNR006337"/>
    </source>
</evidence>
<dbReference type="PANTHER" id="PTHR43651">
    <property type="entry name" value="1,4-ALPHA-GLUCAN-BRANCHING ENZYME"/>
    <property type="match status" value="1"/>
</dbReference>
<evidence type="ECO:0000256" key="18">
    <source>
        <dbReference type="SAM" id="MobiDB-lite"/>
    </source>
</evidence>